<proteinExistence type="predicted"/>
<sequence length="65" mass="7126">MPSAPSMDTILGLRLWVTSLKMIEGVLGQRAFSVCLGGEVSPSALKYRLETFVLVAVCHKMKEKT</sequence>
<comment type="caution">
    <text evidence="1">The sequence shown here is derived from an EMBL/GenBank/DDBJ whole genome shotgun (WGS) entry which is preliminary data.</text>
</comment>
<protein>
    <submittedName>
        <fullName evidence="1">Uncharacterized protein</fullName>
    </submittedName>
</protein>
<reference evidence="1 2" key="1">
    <citation type="submission" date="2019-05" db="EMBL/GenBank/DDBJ databases">
        <title>Another draft genome of Portunus trituberculatus and its Hox gene families provides insights of decapod evolution.</title>
        <authorList>
            <person name="Jeong J.-H."/>
            <person name="Song I."/>
            <person name="Kim S."/>
            <person name="Choi T."/>
            <person name="Kim D."/>
            <person name="Ryu S."/>
            <person name="Kim W."/>
        </authorList>
    </citation>
    <scope>NUCLEOTIDE SEQUENCE [LARGE SCALE GENOMIC DNA]</scope>
    <source>
        <tissue evidence="1">Muscle</tissue>
    </source>
</reference>
<dbReference type="EMBL" id="VSRR010020426">
    <property type="protein sequence ID" value="MPC63120.1"/>
    <property type="molecule type" value="Genomic_DNA"/>
</dbReference>
<accession>A0A5B7GSU0</accession>
<dbReference type="OrthoDB" id="9989144at2759"/>
<dbReference type="Proteomes" id="UP000324222">
    <property type="component" value="Unassembled WGS sequence"/>
</dbReference>
<name>A0A5B7GSU0_PORTR</name>
<dbReference type="AlphaFoldDB" id="A0A5B7GSU0"/>
<evidence type="ECO:0000313" key="1">
    <source>
        <dbReference type="EMBL" id="MPC63120.1"/>
    </source>
</evidence>
<keyword evidence="2" id="KW-1185">Reference proteome</keyword>
<organism evidence="1 2">
    <name type="scientific">Portunus trituberculatus</name>
    <name type="common">Swimming crab</name>
    <name type="synonym">Neptunus trituberculatus</name>
    <dbReference type="NCBI Taxonomy" id="210409"/>
    <lineage>
        <taxon>Eukaryota</taxon>
        <taxon>Metazoa</taxon>
        <taxon>Ecdysozoa</taxon>
        <taxon>Arthropoda</taxon>
        <taxon>Crustacea</taxon>
        <taxon>Multicrustacea</taxon>
        <taxon>Malacostraca</taxon>
        <taxon>Eumalacostraca</taxon>
        <taxon>Eucarida</taxon>
        <taxon>Decapoda</taxon>
        <taxon>Pleocyemata</taxon>
        <taxon>Brachyura</taxon>
        <taxon>Eubrachyura</taxon>
        <taxon>Portunoidea</taxon>
        <taxon>Portunidae</taxon>
        <taxon>Portuninae</taxon>
        <taxon>Portunus</taxon>
    </lineage>
</organism>
<gene>
    <name evidence="1" type="ORF">E2C01_057214</name>
</gene>
<evidence type="ECO:0000313" key="2">
    <source>
        <dbReference type="Proteomes" id="UP000324222"/>
    </source>
</evidence>